<evidence type="ECO:0000313" key="1">
    <source>
        <dbReference type="EMBL" id="EPY28158.1"/>
    </source>
</evidence>
<dbReference type="InterPro" id="IPR011989">
    <property type="entry name" value="ARM-like"/>
</dbReference>
<sequence length="433" mass="47830">MADAARSVKHYVSDCLEERHPYDIKKGFGGRNERDAGKVFDGFSTEGIEDNLSNLTDSSISDTEKAKATHFLYSHSASEEKKIFLLEKGCVSIIVSVLRNTQDALLENQCFLLLRSLCVIPHGCYPVVRSGGLERALHALTDESQKESRDAARTSAAHLVYQISVNPSGVRWMLQIDDGDQFKLKTAVDAPASVEVTPADILRTVTLVLQTEARGGKMVAYAAGAFSNMVALQPGLEAVLCEPDDVLAVVDRYLSQVTAPALFDELVASLLTALWNIAMDQRGVECLEKFQIPSRLCDLFLLVSANVEAIPLSAQRVTMGALSACHKLTSIKDSSVEAVGVEGKPRVLLLIEYLRTINRKEEAAKANGREPSNDVVAILKNTNQCIRFSSEVRGTRTLVHAYIDAMEDRKEAFYFRRQLYFSTKWEEEFDASV</sequence>
<reference evidence="2" key="2">
    <citation type="submission" date="2013-03" db="EMBL/GenBank/DDBJ databases">
        <authorList>
            <person name="Motta M.C.M."/>
            <person name="Martins A.C.A."/>
            <person name="Preta C.M.C.C."/>
            <person name="Silva R."/>
            <person name="de Souza S.S."/>
            <person name="Klein C.C."/>
            <person name="de Almeida L.G.P."/>
            <person name="Cunha O.L."/>
            <person name="Colabardini A.C."/>
            <person name="Lima B.A."/>
            <person name="Machado C.R."/>
            <person name="Soares C.M.A."/>
            <person name="de Menezes C.B.A."/>
            <person name="Bartolomeu D.C."/>
            <person name="Grisard E.C."/>
            <person name="Fantinatti-Garboggini F."/>
            <person name="Rodrigues-Luiz G.F."/>
            <person name="Wagner G."/>
            <person name="Goldman G.H."/>
            <person name="Fietto J.L.R."/>
            <person name="Ciapina L.P."/>
            <person name="Brocchi M."/>
            <person name="Elias M.C."/>
            <person name="Goldman M.H.S."/>
            <person name="Sagot M.-F."/>
            <person name="Pereira M."/>
            <person name="Stoco P.H."/>
            <person name="Teixeira S.M.R."/>
            <person name="de Mendonca-Neto R.P."/>
            <person name="Maciel T.E.F."/>
            <person name="Mendes T.A.O."/>
            <person name="Urmenyi T.P."/>
            <person name="Teixeira M.M.G."/>
            <person name="de Camargo E.F.P."/>
            <person name="de Sousa W."/>
            <person name="Schenkman S."/>
            <person name="de Vasconcelos A.T.R."/>
        </authorList>
    </citation>
    <scope>NUCLEOTIDE SEQUENCE</scope>
</reference>
<name>S9WBR8_9TRYP</name>
<accession>S9WBR8</accession>
<dbReference type="InterPro" id="IPR016024">
    <property type="entry name" value="ARM-type_fold"/>
</dbReference>
<gene>
    <name evidence="2" type="ORF">STCU_00522</name>
    <name evidence="1" type="ORF">STCU_05272</name>
</gene>
<keyword evidence="3" id="KW-1185">Reference proteome</keyword>
<protein>
    <submittedName>
        <fullName evidence="2">Uncharacterized protein</fullName>
    </submittedName>
</protein>
<dbReference type="OrthoDB" id="276144at2759"/>
<evidence type="ECO:0000313" key="2">
    <source>
        <dbReference type="EMBL" id="EPY36556.1"/>
    </source>
</evidence>
<dbReference type="EMBL" id="ATMH01000522">
    <property type="protein sequence ID" value="EPY36556.1"/>
    <property type="molecule type" value="Genomic_DNA"/>
</dbReference>
<evidence type="ECO:0000313" key="3">
    <source>
        <dbReference type="Proteomes" id="UP000015354"/>
    </source>
</evidence>
<comment type="caution">
    <text evidence="2">The sequence shown here is derived from an EMBL/GenBank/DDBJ whole genome shotgun (WGS) entry which is preliminary data.</text>
</comment>
<dbReference type="EMBL" id="ATMH01005272">
    <property type="protein sequence ID" value="EPY28158.1"/>
    <property type="molecule type" value="Genomic_DNA"/>
</dbReference>
<dbReference type="Gene3D" id="1.25.10.10">
    <property type="entry name" value="Leucine-rich Repeat Variant"/>
    <property type="match status" value="1"/>
</dbReference>
<organism evidence="2 3">
    <name type="scientific">Strigomonas culicis</name>
    <dbReference type="NCBI Taxonomy" id="28005"/>
    <lineage>
        <taxon>Eukaryota</taxon>
        <taxon>Discoba</taxon>
        <taxon>Euglenozoa</taxon>
        <taxon>Kinetoplastea</taxon>
        <taxon>Metakinetoplastina</taxon>
        <taxon>Trypanosomatida</taxon>
        <taxon>Trypanosomatidae</taxon>
        <taxon>Strigomonadinae</taxon>
        <taxon>Strigomonas</taxon>
    </lineage>
</organism>
<proteinExistence type="predicted"/>
<reference evidence="2 3" key="1">
    <citation type="journal article" date="2013" name="PLoS ONE">
        <title>Predicting the Proteins of Angomonas deanei, Strigomonas culicis and Their Respective Endosymbionts Reveals New Aspects of the Trypanosomatidae Family.</title>
        <authorList>
            <person name="Motta M.C."/>
            <person name="Martins A.C."/>
            <person name="de Souza S.S."/>
            <person name="Catta-Preta C.M."/>
            <person name="Silva R."/>
            <person name="Klein C.C."/>
            <person name="de Almeida L.G."/>
            <person name="de Lima Cunha O."/>
            <person name="Ciapina L.P."/>
            <person name="Brocchi M."/>
            <person name="Colabardini A.C."/>
            <person name="de Araujo Lima B."/>
            <person name="Machado C.R."/>
            <person name="de Almeida Soares C.M."/>
            <person name="Probst C.M."/>
            <person name="de Menezes C.B."/>
            <person name="Thompson C.E."/>
            <person name="Bartholomeu D.C."/>
            <person name="Gradia D.F."/>
            <person name="Pavoni D.P."/>
            <person name="Grisard E.C."/>
            <person name="Fantinatti-Garboggini F."/>
            <person name="Marchini F.K."/>
            <person name="Rodrigues-Luiz G.F."/>
            <person name="Wagner G."/>
            <person name="Goldman G.H."/>
            <person name="Fietto J.L."/>
            <person name="Elias M.C."/>
            <person name="Goldman M.H."/>
            <person name="Sagot M.F."/>
            <person name="Pereira M."/>
            <person name="Stoco P.H."/>
            <person name="de Mendonca-Neto R.P."/>
            <person name="Teixeira S.M."/>
            <person name="Maciel T.E."/>
            <person name="de Oliveira Mendes T.A."/>
            <person name="Urmenyi T.P."/>
            <person name="de Souza W."/>
            <person name="Schenkman S."/>
            <person name="de Vasconcelos A.T."/>
        </authorList>
    </citation>
    <scope>NUCLEOTIDE SEQUENCE [LARGE SCALE GENOMIC DNA]</scope>
</reference>
<dbReference type="Proteomes" id="UP000015354">
    <property type="component" value="Unassembled WGS sequence"/>
</dbReference>
<dbReference type="SUPFAM" id="SSF48371">
    <property type="entry name" value="ARM repeat"/>
    <property type="match status" value="1"/>
</dbReference>
<dbReference type="AlphaFoldDB" id="S9WBR8"/>